<dbReference type="Pfam" id="PF19320">
    <property type="entry name" value="GlfT2_domain3"/>
    <property type="match status" value="1"/>
</dbReference>
<dbReference type="EMBL" id="BAABGM010000026">
    <property type="protein sequence ID" value="GAA4413216.1"/>
    <property type="molecule type" value="Genomic_DNA"/>
</dbReference>
<dbReference type="InterPro" id="IPR040492">
    <property type="entry name" value="GlfT2_N"/>
</dbReference>
<comment type="caution">
    <text evidence="8">The sequence shown here is derived from an EMBL/GenBank/DDBJ whole genome shotgun (WGS) entry which is preliminary data.</text>
</comment>
<dbReference type="Pfam" id="PF17994">
    <property type="entry name" value="Glft2_N"/>
    <property type="match status" value="1"/>
</dbReference>
<feature type="region of interest" description="Disordered" evidence="5">
    <location>
        <begin position="527"/>
        <end position="546"/>
    </location>
</feature>
<protein>
    <submittedName>
        <fullName evidence="8">Glycosyltransferase</fullName>
    </submittedName>
</protein>
<sequence length="666" mass="72152">MTALDERPALGPAEGAGGDLTALEVVARVVLPVAKDPDVLPLYVDGAHVPEPRVDDDLPTLTLPSDQHPDQVLGRSSYRLDAGGRSSFATYVNAFPASYWRRFTPVREVTLRVRTSGPGTLVVYRSSARGASARVTSCRLDDATSHEVVLPLTTFVDGGWYWFDLVAGAEALVLEAAQWCVPARPDAGGGTARGVTVGVTTFNRPASCSSLLAQLGSAPELDDVLDEVVVVDQGTQLVTDDPGFAAARSALGDRMRVLRQPNLGGSGGFSRAMLEALDGGRSDHVLLLDDDVVAEPEGIARAVAFARHTTRPTVVGGHMFSMHERSVLHAFSEVVRPWQFRWAPATPSVHDHDLGRWNLRSTPWMHRRIHADYTGWWMCLIPTAVLRDVGLSMPFFIKWDDAEFGLRAAAAGHPTVSLPGAPVWHVPWTDKDDSVDWQAYFHARNRLVAALVHSRFERGGRLVPESLAISVKHVLAMQYSAAALRVRAVDDVLAGPDDLHPSLANRLGELRALRAQHGDAHVRADVGDFAPVRPGRPRRREPHAERPVSRIATLRATASGVVHQLLPVPAGCADGPEREVASVDAGWWTLSRLDSALVATADGGGLAWLRRDRTVAARALADAVRAHRELLRRWPELSAAYRDAAPALVGEDAWRRTLGLGGDRSA</sequence>
<organism evidence="8 9">
    <name type="scientific">Fodinibacter luteus</name>
    <dbReference type="NCBI Taxonomy" id="552064"/>
    <lineage>
        <taxon>Bacteria</taxon>
        <taxon>Bacillati</taxon>
        <taxon>Actinomycetota</taxon>
        <taxon>Actinomycetes</taxon>
        <taxon>Micrococcales</taxon>
        <taxon>Intrasporangiaceae</taxon>
        <taxon>Fodinibacter (ex Wang et al. 2009)</taxon>
    </lineage>
</organism>
<feature type="domain" description="Galactofuranosyltransferase-2 C-terminal" evidence="7">
    <location>
        <begin position="463"/>
        <end position="657"/>
    </location>
</feature>
<dbReference type="InterPro" id="IPR045699">
    <property type="entry name" value="GlfT2_C"/>
</dbReference>
<keyword evidence="3" id="KW-0328">Glycosyltransferase</keyword>
<dbReference type="Pfam" id="PF13641">
    <property type="entry name" value="Glyco_tranf_2_3"/>
    <property type="match status" value="1"/>
</dbReference>
<proteinExistence type="inferred from homology"/>
<dbReference type="Gene3D" id="3.90.550.60">
    <property type="match status" value="1"/>
</dbReference>
<name>A0ABP8KQD0_9MICO</name>
<dbReference type="SUPFAM" id="SSF53448">
    <property type="entry name" value="Nucleotide-diphospho-sugar transferases"/>
    <property type="match status" value="1"/>
</dbReference>
<dbReference type="InterPro" id="IPR029044">
    <property type="entry name" value="Nucleotide-diphossugar_trans"/>
</dbReference>
<dbReference type="RefSeq" id="WP_345208568.1">
    <property type="nucleotide sequence ID" value="NZ_BAABGM010000026.1"/>
</dbReference>
<evidence type="ECO:0000256" key="4">
    <source>
        <dbReference type="ARBA" id="ARBA00022679"/>
    </source>
</evidence>
<keyword evidence="4" id="KW-0808">Transferase</keyword>
<evidence type="ECO:0000256" key="5">
    <source>
        <dbReference type="SAM" id="MobiDB-lite"/>
    </source>
</evidence>
<keyword evidence="9" id="KW-1185">Reference proteome</keyword>
<dbReference type="PANTHER" id="PTHR43179">
    <property type="entry name" value="RHAMNOSYLTRANSFERASE WBBL"/>
    <property type="match status" value="1"/>
</dbReference>
<comment type="similarity">
    <text evidence="2">Belongs to the glycosyltransferase 2 family.</text>
</comment>
<comment type="pathway">
    <text evidence="1">Cell wall biogenesis; cell wall polysaccharide biosynthesis.</text>
</comment>
<feature type="domain" description="Galactofuranosyltransferase GlfT2 N-terminal" evidence="6">
    <location>
        <begin position="67"/>
        <end position="182"/>
    </location>
</feature>
<accession>A0ABP8KQD0</accession>
<dbReference type="Proteomes" id="UP001500945">
    <property type="component" value="Unassembled WGS sequence"/>
</dbReference>
<evidence type="ECO:0000313" key="8">
    <source>
        <dbReference type="EMBL" id="GAA4413216.1"/>
    </source>
</evidence>
<evidence type="ECO:0000313" key="9">
    <source>
        <dbReference type="Proteomes" id="UP001500945"/>
    </source>
</evidence>
<evidence type="ECO:0000259" key="7">
    <source>
        <dbReference type="Pfam" id="PF19320"/>
    </source>
</evidence>
<reference evidence="9" key="1">
    <citation type="journal article" date="2019" name="Int. J. Syst. Evol. Microbiol.">
        <title>The Global Catalogue of Microorganisms (GCM) 10K type strain sequencing project: providing services to taxonomists for standard genome sequencing and annotation.</title>
        <authorList>
            <consortium name="The Broad Institute Genomics Platform"/>
            <consortium name="The Broad Institute Genome Sequencing Center for Infectious Disease"/>
            <person name="Wu L."/>
            <person name="Ma J."/>
        </authorList>
    </citation>
    <scope>NUCLEOTIDE SEQUENCE [LARGE SCALE GENOMIC DNA]</scope>
    <source>
        <strain evidence="9">JCM 17809</strain>
    </source>
</reference>
<evidence type="ECO:0000259" key="6">
    <source>
        <dbReference type="Pfam" id="PF17994"/>
    </source>
</evidence>
<dbReference type="PANTHER" id="PTHR43179:SF12">
    <property type="entry name" value="GALACTOFURANOSYLTRANSFERASE GLFT2"/>
    <property type="match status" value="1"/>
</dbReference>
<evidence type="ECO:0000256" key="2">
    <source>
        <dbReference type="ARBA" id="ARBA00006739"/>
    </source>
</evidence>
<gene>
    <name evidence="8" type="ORF">GCM10023168_35900</name>
</gene>
<evidence type="ECO:0000256" key="3">
    <source>
        <dbReference type="ARBA" id="ARBA00022676"/>
    </source>
</evidence>
<evidence type="ECO:0000256" key="1">
    <source>
        <dbReference type="ARBA" id="ARBA00004776"/>
    </source>
</evidence>